<keyword evidence="3" id="KW-1185">Reference proteome</keyword>
<reference evidence="2 3" key="1">
    <citation type="submission" date="2014-07" db="EMBL/GenBank/DDBJ databases">
        <title>Tepidicaulis marinum gen. nov., sp. nov., a novel marine bacterium denitrifying nitrate to nitrous oxide strictly under microaerobic conditions.</title>
        <authorList>
            <person name="Takeuchi M."/>
            <person name="Yamagishi T."/>
            <person name="Kamagata Y."/>
            <person name="Oshima K."/>
            <person name="Hattori M."/>
            <person name="Katayama T."/>
            <person name="Hanada S."/>
            <person name="Tamaki H."/>
            <person name="Marumo K."/>
            <person name="Maeda H."/>
            <person name="Nedachi M."/>
            <person name="Iwasaki W."/>
            <person name="Suwa Y."/>
            <person name="Sakata S."/>
        </authorList>
    </citation>
    <scope>NUCLEOTIDE SEQUENCE [LARGE SCALE GENOMIC DNA]</scope>
    <source>
        <strain evidence="2 3">MA2</strain>
    </source>
</reference>
<dbReference type="PANTHER" id="PTHR45033:SF2">
    <property type="entry name" value="ZINC-TYPE ALCOHOL DEHYDROGENASE-LIKE PROTEIN C1773.06C"/>
    <property type="match status" value="1"/>
</dbReference>
<dbReference type="AlphaFoldDB" id="A0A081B9S8"/>
<dbReference type="Gene3D" id="3.90.180.10">
    <property type="entry name" value="Medium-chain alcohol dehydrogenases, catalytic domain"/>
    <property type="match status" value="1"/>
</dbReference>
<evidence type="ECO:0000259" key="1">
    <source>
        <dbReference type="SMART" id="SM00829"/>
    </source>
</evidence>
<dbReference type="InterPro" id="IPR013149">
    <property type="entry name" value="ADH-like_C"/>
</dbReference>
<protein>
    <submittedName>
        <fullName evidence="2">Alcohol dehydrogenase</fullName>
    </submittedName>
</protein>
<evidence type="ECO:0000313" key="3">
    <source>
        <dbReference type="Proteomes" id="UP000028702"/>
    </source>
</evidence>
<proteinExistence type="predicted"/>
<name>A0A081B9S8_9HYPH</name>
<dbReference type="STRING" id="1333998.M2A_1295"/>
<dbReference type="InterPro" id="IPR052711">
    <property type="entry name" value="Zinc_ADH-like"/>
</dbReference>
<dbReference type="InterPro" id="IPR020843">
    <property type="entry name" value="ER"/>
</dbReference>
<dbReference type="SUPFAM" id="SSF50129">
    <property type="entry name" value="GroES-like"/>
    <property type="match status" value="1"/>
</dbReference>
<dbReference type="InterPro" id="IPR011032">
    <property type="entry name" value="GroES-like_sf"/>
</dbReference>
<evidence type="ECO:0000313" key="2">
    <source>
        <dbReference type="EMBL" id="GAK44796.1"/>
    </source>
</evidence>
<dbReference type="PANTHER" id="PTHR45033">
    <property type="match status" value="1"/>
</dbReference>
<dbReference type="Proteomes" id="UP000028702">
    <property type="component" value="Unassembled WGS sequence"/>
</dbReference>
<comment type="caution">
    <text evidence="2">The sequence shown here is derived from an EMBL/GenBank/DDBJ whole genome shotgun (WGS) entry which is preliminary data.</text>
</comment>
<gene>
    <name evidence="2" type="ORF">M2A_1295</name>
</gene>
<dbReference type="Gene3D" id="3.40.50.720">
    <property type="entry name" value="NAD(P)-binding Rossmann-like Domain"/>
    <property type="match status" value="1"/>
</dbReference>
<dbReference type="EMBL" id="BBIO01000005">
    <property type="protein sequence ID" value="GAK44796.1"/>
    <property type="molecule type" value="Genomic_DNA"/>
</dbReference>
<sequence length="337" mass="35287">MIMRAAVISGSYGLDNLKLEERDVPKPGPGQILVKLKAASLNYRDLAITSGFGGDYPLPLVPLSDGCGEVVELGDGVRRVAKGDLVCPSFFQGWLAGPPTPAALATSFGGPIDGCAEDYVCVSADGVSKAPRNLTPAEAACLPCAGLTAWRALFVEGNLKAGDTVLVQGTGGVSIFALQFAKAAGAHVIITSSSDEKLDRAKALGADQFINYKKTPDWASEARKLTGGRGVDHVVEVGGAETFPQSIMAIRTGGHIAVIGILSGLVKDMNVAAMFGQNAKISGITVGSRQHFEEMVRAVEQNDIKPVIDKTYPLEEIVPALKLMQGASHFGKIVLDI</sequence>
<dbReference type="eggNOG" id="COG0604">
    <property type="taxonomic scope" value="Bacteria"/>
</dbReference>
<dbReference type="SMART" id="SM00829">
    <property type="entry name" value="PKS_ER"/>
    <property type="match status" value="1"/>
</dbReference>
<dbReference type="SUPFAM" id="SSF51735">
    <property type="entry name" value="NAD(P)-binding Rossmann-fold domains"/>
    <property type="match status" value="1"/>
</dbReference>
<dbReference type="Pfam" id="PF08240">
    <property type="entry name" value="ADH_N"/>
    <property type="match status" value="1"/>
</dbReference>
<organism evidence="2 3">
    <name type="scientific">Tepidicaulis marinus</name>
    <dbReference type="NCBI Taxonomy" id="1333998"/>
    <lineage>
        <taxon>Bacteria</taxon>
        <taxon>Pseudomonadati</taxon>
        <taxon>Pseudomonadota</taxon>
        <taxon>Alphaproteobacteria</taxon>
        <taxon>Hyphomicrobiales</taxon>
        <taxon>Parvibaculaceae</taxon>
        <taxon>Tepidicaulis</taxon>
    </lineage>
</organism>
<dbReference type="Pfam" id="PF00107">
    <property type="entry name" value="ADH_zinc_N"/>
    <property type="match status" value="1"/>
</dbReference>
<dbReference type="InterPro" id="IPR013154">
    <property type="entry name" value="ADH-like_N"/>
</dbReference>
<accession>A0A081B9S8</accession>
<dbReference type="CDD" id="cd08276">
    <property type="entry name" value="MDR7"/>
    <property type="match status" value="1"/>
</dbReference>
<feature type="domain" description="Enoyl reductase (ER)" evidence="1">
    <location>
        <begin position="13"/>
        <end position="335"/>
    </location>
</feature>
<dbReference type="GO" id="GO:0016491">
    <property type="term" value="F:oxidoreductase activity"/>
    <property type="evidence" value="ECO:0007669"/>
    <property type="project" value="InterPro"/>
</dbReference>
<dbReference type="InterPro" id="IPR036291">
    <property type="entry name" value="NAD(P)-bd_dom_sf"/>
</dbReference>